<proteinExistence type="predicted"/>
<sequence length="395" mass="42132">MLNASTLLLVTTALSGVMLLVLSSLDADKVDGVSEWRRANVLAIVALLLFAGRGVLPDLLSIELANAIFLGTITLIYAGFRRHLGLGLPRLPLLLGSVGAFAGVLFFHYALPSQGLRVTSVSVYHSGVCFAIWATLPRSVDPRLRYPYSFTRNAAFALGLGHAWRGAFYLVDAFMPVTLLDAATWNLVFFAIGTLALPALTLGAVMMANARVLADTAWAAEHDHLTGAPTRRAFFDVAARELARAERSKGSLGLLLVDADHFKRINDTYGHGVGDQVLRNLVERTGAVIRKNDYFARLGGEEFGVLLPDTGREAAVAAAERLRMALDSRSHGTTSQAGVAYTVSIGMAMLEDGESFASLMARADQALYAAKAGGRNRVVCAEGGTEQQGEASGHA</sequence>
<dbReference type="OrthoDB" id="9813903at2"/>
<feature type="transmembrane region" description="Helical" evidence="3">
    <location>
        <begin position="62"/>
        <end position="80"/>
    </location>
</feature>
<evidence type="ECO:0000256" key="1">
    <source>
        <dbReference type="ARBA" id="ARBA00012528"/>
    </source>
</evidence>
<dbReference type="FunFam" id="3.30.70.270:FF:000001">
    <property type="entry name" value="Diguanylate cyclase domain protein"/>
    <property type="match status" value="1"/>
</dbReference>
<dbReference type="InterPro" id="IPR000160">
    <property type="entry name" value="GGDEF_dom"/>
</dbReference>
<feature type="transmembrane region" description="Helical" evidence="3">
    <location>
        <begin position="153"/>
        <end position="171"/>
    </location>
</feature>
<dbReference type="PANTHER" id="PTHR45138">
    <property type="entry name" value="REGULATORY COMPONENTS OF SENSORY TRANSDUCTION SYSTEM"/>
    <property type="match status" value="1"/>
</dbReference>
<dbReference type="EMBL" id="FOLD01000006">
    <property type="protein sequence ID" value="SFC42935.1"/>
    <property type="molecule type" value="Genomic_DNA"/>
</dbReference>
<keyword evidence="3" id="KW-0812">Transmembrane</keyword>
<comment type="catalytic activity">
    <reaction evidence="2">
        <text>2 GTP = 3',3'-c-di-GMP + 2 diphosphate</text>
        <dbReference type="Rhea" id="RHEA:24898"/>
        <dbReference type="ChEBI" id="CHEBI:33019"/>
        <dbReference type="ChEBI" id="CHEBI:37565"/>
        <dbReference type="ChEBI" id="CHEBI:58805"/>
        <dbReference type="EC" id="2.7.7.65"/>
    </reaction>
</comment>
<dbReference type="CDD" id="cd01949">
    <property type="entry name" value="GGDEF"/>
    <property type="match status" value="1"/>
</dbReference>
<dbReference type="PANTHER" id="PTHR45138:SF9">
    <property type="entry name" value="DIGUANYLATE CYCLASE DGCM-RELATED"/>
    <property type="match status" value="1"/>
</dbReference>
<dbReference type="PROSITE" id="PS50887">
    <property type="entry name" value="GGDEF"/>
    <property type="match status" value="1"/>
</dbReference>
<gene>
    <name evidence="5" type="ORF">SAMN05216204_10667</name>
</gene>
<organism evidence="5 6">
    <name type="scientific">Massilia yuzhufengensis</name>
    <dbReference type="NCBI Taxonomy" id="1164594"/>
    <lineage>
        <taxon>Bacteria</taxon>
        <taxon>Pseudomonadati</taxon>
        <taxon>Pseudomonadota</taxon>
        <taxon>Betaproteobacteria</taxon>
        <taxon>Burkholderiales</taxon>
        <taxon>Oxalobacteraceae</taxon>
        <taxon>Telluria group</taxon>
        <taxon>Massilia</taxon>
    </lineage>
</organism>
<keyword evidence="6" id="KW-1185">Reference proteome</keyword>
<name>A0A1I1J3H1_9BURK</name>
<protein>
    <recommendedName>
        <fullName evidence="1">diguanylate cyclase</fullName>
        <ecNumber evidence="1">2.7.7.65</ecNumber>
    </recommendedName>
</protein>
<dbReference type="SMART" id="SM00267">
    <property type="entry name" value="GGDEF"/>
    <property type="match status" value="1"/>
</dbReference>
<dbReference type="GO" id="GO:0052621">
    <property type="term" value="F:diguanylate cyclase activity"/>
    <property type="evidence" value="ECO:0007669"/>
    <property type="project" value="UniProtKB-EC"/>
</dbReference>
<dbReference type="EC" id="2.7.7.65" evidence="1"/>
<evidence type="ECO:0000313" key="5">
    <source>
        <dbReference type="EMBL" id="SFC42935.1"/>
    </source>
</evidence>
<dbReference type="InterPro" id="IPR043128">
    <property type="entry name" value="Rev_trsase/Diguanyl_cyclase"/>
</dbReference>
<keyword evidence="3" id="KW-0472">Membrane</keyword>
<evidence type="ECO:0000259" key="4">
    <source>
        <dbReference type="PROSITE" id="PS50887"/>
    </source>
</evidence>
<dbReference type="AlphaFoldDB" id="A0A1I1J3H1"/>
<feature type="transmembrane region" description="Helical" evidence="3">
    <location>
        <begin position="183"/>
        <end position="205"/>
    </location>
</feature>
<feature type="transmembrane region" description="Helical" evidence="3">
    <location>
        <begin position="92"/>
        <end position="111"/>
    </location>
</feature>
<feature type="domain" description="GGDEF" evidence="4">
    <location>
        <begin position="250"/>
        <end position="383"/>
    </location>
</feature>
<accession>A0A1I1J3H1</accession>
<dbReference type="SUPFAM" id="SSF55073">
    <property type="entry name" value="Nucleotide cyclase"/>
    <property type="match status" value="1"/>
</dbReference>
<keyword evidence="3" id="KW-1133">Transmembrane helix</keyword>
<dbReference type="NCBIfam" id="TIGR00254">
    <property type="entry name" value="GGDEF"/>
    <property type="match status" value="1"/>
</dbReference>
<feature type="transmembrane region" description="Helical" evidence="3">
    <location>
        <begin position="39"/>
        <end position="56"/>
    </location>
</feature>
<reference evidence="6" key="1">
    <citation type="submission" date="2016-10" db="EMBL/GenBank/DDBJ databases">
        <authorList>
            <person name="Varghese N."/>
            <person name="Submissions S."/>
        </authorList>
    </citation>
    <scope>NUCLEOTIDE SEQUENCE [LARGE SCALE GENOMIC DNA]</scope>
    <source>
        <strain evidence="6">CGMCC 1.12041</strain>
    </source>
</reference>
<dbReference type="InterPro" id="IPR029787">
    <property type="entry name" value="Nucleotide_cyclase"/>
</dbReference>
<dbReference type="STRING" id="1164594.SAMN05216204_10667"/>
<evidence type="ECO:0000313" key="6">
    <source>
        <dbReference type="Proteomes" id="UP000198639"/>
    </source>
</evidence>
<evidence type="ECO:0000256" key="2">
    <source>
        <dbReference type="ARBA" id="ARBA00034247"/>
    </source>
</evidence>
<feature type="transmembrane region" description="Helical" evidence="3">
    <location>
        <begin position="6"/>
        <end position="27"/>
    </location>
</feature>
<dbReference type="InterPro" id="IPR050469">
    <property type="entry name" value="Diguanylate_Cyclase"/>
</dbReference>
<evidence type="ECO:0000256" key="3">
    <source>
        <dbReference type="SAM" id="Phobius"/>
    </source>
</evidence>
<dbReference type="Pfam" id="PF00990">
    <property type="entry name" value="GGDEF"/>
    <property type="match status" value="1"/>
</dbReference>
<feature type="transmembrane region" description="Helical" evidence="3">
    <location>
        <begin position="123"/>
        <end position="141"/>
    </location>
</feature>
<dbReference type="Proteomes" id="UP000198639">
    <property type="component" value="Unassembled WGS sequence"/>
</dbReference>
<dbReference type="Gene3D" id="3.30.70.270">
    <property type="match status" value="1"/>
</dbReference>